<gene>
    <name evidence="1" type="ORF">AAF463_24055</name>
</gene>
<keyword evidence="1" id="KW-0614">Plasmid</keyword>
<dbReference type="AlphaFoldDB" id="A0AAU7U4K8"/>
<organism evidence="1">
    <name type="scientific">Pantoea sp. BJ2</name>
    <dbReference type="NCBI Taxonomy" id="3141322"/>
    <lineage>
        <taxon>Bacteria</taxon>
        <taxon>Pseudomonadati</taxon>
        <taxon>Pseudomonadota</taxon>
        <taxon>Gammaproteobacteria</taxon>
        <taxon>Enterobacterales</taxon>
        <taxon>Erwiniaceae</taxon>
        <taxon>Pantoea</taxon>
    </lineage>
</organism>
<reference evidence="1" key="1">
    <citation type="submission" date="2024-06" db="EMBL/GenBank/DDBJ databases">
        <title>Multiomics insights into the TNT degradation mechanism by Pantoea sp. BJ2 isolated from an ammunition destruction site.</title>
        <authorList>
            <person name="Luo J."/>
        </authorList>
    </citation>
    <scope>NUCLEOTIDE SEQUENCE</scope>
    <source>
        <strain evidence="1">BJ2</strain>
        <plasmid evidence="1">plasmindB</plasmid>
    </source>
</reference>
<evidence type="ECO:0000313" key="1">
    <source>
        <dbReference type="EMBL" id="XBV47706.1"/>
    </source>
</evidence>
<dbReference type="RefSeq" id="WP_350262752.1">
    <property type="nucleotide sequence ID" value="NZ_CP158294.1"/>
</dbReference>
<proteinExistence type="predicted"/>
<accession>A0AAU7U4K8</accession>
<geneLocation type="plasmid" evidence="1">
    <name>plasmindB</name>
</geneLocation>
<protein>
    <submittedName>
        <fullName evidence="1">Uncharacterized protein</fullName>
    </submittedName>
</protein>
<name>A0AAU7U4K8_9GAMM</name>
<dbReference type="EMBL" id="CP158294">
    <property type="protein sequence ID" value="XBV47706.1"/>
    <property type="molecule type" value="Genomic_DNA"/>
</dbReference>
<sequence length="437" mass="48637">MILCLIWPAKLTSLPLLHALANLERQFGTDLRAFRTLLYPVTHAFTGPLHSLLIDKTQLSELFRSLWTVKHGTSIVESRTSSHAFVTALSAVNNIRIHHSELTNPSLSELVPTFIFDPLGNKWRTPVTIPLERSLAKLPRLVNRSDLRIKVSSEWTVPHLAPAALMALHFTAQKKVWRAALQSSALTNEGKPDVILFDATERQQKNYSAIRRIPEYLILVRESGLLECGTFIMTDDPRTFFSLRAQLVESGPLLTKVLAAEAAHVLLSPHPKETDWAPVPRSNAHIKVSIVDQEASRLALTFQHLMASAGNEESPEYRVLLQAFLYVLRLSNMPAGYTDLTMASADSTGQGYCHTLNAWPPIKLALLDALASGMLSLLRASIEQAVKRADKLIEDWNDATPMAARLLAEKKISDRRMSAVSCCITLSALHFSRKSFT</sequence>